<dbReference type="PRINTS" id="PR00127">
    <property type="entry name" value="CLPPROTEASEP"/>
</dbReference>
<dbReference type="PANTHER" id="PTHR10381">
    <property type="entry name" value="ATP-DEPENDENT CLP PROTEASE PROTEOLYTIC SUBUNIT"/>
    <property type="match status" value="1"/>
</dbReference>
<dbReference type="Pfam" id="PF00574">
    <property type="entry name" value="CLP_protease"/>
    <property type="match status" value="1"/>
</dbReference>
<comment type="similarity">
    <text evidence="1 2">Belongs to the peptidase S14 family.</text>
</comment>
<dbReference type="CDD" id="cd07017">
    <property type="entry name" value="S14_ClpP_2"/>
    <property type="match status" value="1"/>
</dbReference>
<accession>A0AAV9IWJ9</accession>
<organism evidence="4 5">
    <name type="scientific">Cyanidium caldarium</name>
    <name type="common">Red alga</name>
    <dbReference type="NCBI Taxonomy" id="2771"/>
    <lineage>
        <taxon>Eukaryota</taxon>
        <taxon>Rhodophyta</taxon>
        <taxon>Bangiophyceae</taxon>
        <taxon>Cyanidiales</taxon>
        <taxon>Cyanidiaceae</taxon>
        <taxon>Cyanidium</taxon>
    </lineage>
</organism>
<comment type="caution">
    <text evidence="4">The sequence shown here is derived from an EMBL/GenBank/DDBJ whole genome shotgun (WGS) entry which is preliminary data.</text>
</comment>
<protein>
    <recommendedName>
        <fullName evidence="2">ATP-dependent Clp protease proteolytic subunit</fullName>
    </recommendedName>
</protein>
<dbReference type="GO" id="GO:0009368">
    <property type="term" value="C:endopeptidase Clp complex"/>
    <property type="evidence" value="ECO:0007669"/>
    <property type="project" value="TreeGrafter"/>
</dbReference>
<feature type="region of interest" description="Disordered" evidence="3">
    <location>
        <begin position="32"/>
        <end position="65"/>
    </location>
</feature>
<dbReference type="EMBL" id="JANCYW010000008">
    <property type="protein sequence ID" value="KAK4536475.1"/>
    <property type="molecule type" value="Genomic_DNA"/>
</dbReference>
<evidence type="ECO:0000256" key="1">
    <source>
        <dbReference type="ARBA" id="ARBA00007039"/>
    </source>
</evidence>
<dbReference type="AlphaFoldDB" id="A0AAV9IWJ9"/>
<dbReference type="GO" id="GO:0006515">
    <property type="term" value="P:protein quality control for misfolded or incompletely synthesized proteins"/>
    <property type="evidence" value="ECO:0007669"/>
    <property type="project" value="TreeGrafter"/>
</dbReference>
<gene>
    <name evidence="4" type="ORF">CDCA_CDCA08G2500</name>
</gene>
<proteinExistence type="inferred from homology"/>
<reference evidence="4 5" key="1">
    <citation type="submission" date="2022-07" db="EMBL/GenBank/DDBJ databases">
        <title>Genome-wide signatures of adaptation to extreme environments.</title>
        <authorList>
            <person name="Cho C.H."/>
            <person name="Yoon H.S."/>
        </authorList>
    </citation>
    <scope>NUCLEOTIDE SEQUENCE [LARGE SCALE GENOMIC DNA]</scope>
    <source>
        <strain evidence="4 5">DBV 063 E5</strain>
    </source>
</reference>
<dbReference type="SUPFAM" id="SSF52096">
    <property type="entry name" value="ClpP/crotonase"/>
    <property type="match status" value="1"/>
</dbReference>
<keyword evidence="5" id="KW-1185">Reference proteome</keyword>
<evidence type="ECO:0000313" key="5">
    <source>
        <dbReference type="Proteomes" id="UP001301350"/>
    </source>
</evidence>
<name>A0AAV9IWJ9_CYACA</name>
<evidence type="ECO:0000256" key="2">
    <source>
        <dbReference type="RuleBase" id="RU003567"/>
    </source>
</evidence>
<dbReference type="PANTHER" id="PTHR10381:SF11">
    <property type="entry name" value="ATP-DEPENDENT CLP PROTEASE PROTEOLYTIC SUBUNIT, MITOCHONDRIAL"/>
    <property type="match status" value="1"/>
</dbReference>
<dbReference type="GO" id="GO:0004176">
    <property type="term" value="F:ATP-dependent peptidase activity"/>
    <property type="evidence" value="ECO:0007669"/>
    <property type="project" value="InterPro"/>
</dbReference>
<dbReference type="Gene3D" id="3.90.226.10">
    <property type="entry name" value="2-enoyl-CoA Hydratase, Chain A, domain 1"/>
    <property type="match status" value="1"/>
</dbReference>
<evidence type="ECO:0000256" key="3">
    <source>
        <dbReference type="SAM" id="MobiDB-lite"/>
    </source>
</evidence>
<dbReference type="InterPro" id="IPR029045">
    <property type="entry name" value="ClpP/crotonase-like_dom_sf"/>
</dbReference>
<sequence length="276" mass="30748">MFTAPLPSVCSLKASSSRRCCLRDSPAHRLSTRREPCPARFGRRPAGTPPPSPASHSAVAPSRSLRMSRAMPRVPYKGPGMDDYVFVDLMQRLNKDRIIFMGEELDEETANQTVSLLLQLKDEDAVSPVTMYCQIPGGTYAGGMALYDCMQSMPYDIVTLNMGMAAGMGAFIVAGGTKGKRYALPNARFLFQQPSLFDEVNGPAEDVRTEVVNVLRQRDRWLRCLAHFCGRPVEAIVDDFRRDRYFTAPEAREYGLIDRVLEPKVKGMDASMRANL</sequence>
<dbReference type="GO" id="GO:0004252">
    <property type="term" value="F:serine-type endopeptidase activity"/>
    <property type="evidence" value="ECO:0007669"/>
    <property type="project" value="InterPro"/>
</dbReference>
<feature type="compositionally biased region" description="Low complexity" evidence="3">
    <location>
        <begin position="54"/>
        <end position="64"/>
    </location>
</feature>
<evidence type="ECO:0000313" key="4">
    <source>
        <dbReference type="EMBL" id="KAK4536475.1"/>
    </source>
</evidence>
<dbReference type="Proteomes" id="UP001301350">
    <property type="component" value="Unassembled WGS sequence"/>
</dbReference>
<dbReference type="InterPro" id="IPR023562">
    <property type="entry name" value="ClpP/TepA"/>
</dbReference>
<dbReference type="InterPro" id="IPR001907">
    <property type="entry name" value="ClpP"/>
</dbReference>
<dbReference type="GO" id="GO:0051117">
    <property type="term" value="F:ATPase binding"/>
    <property type="evidence" value="ECO:0007669"/>
    <property type="project" value="TreeGrafter"/>
</dbReference>